<dbReference type="EC" id="2.3.1.191" evidence="7"/>
<evidence type="ECO:0000256" key="5">
    <source>
        <dbReference type="ARBA" id="ARBA00023098"/>
    </source>
</evidence>
<proteinExistence type="inferred from homology"/>
<evidence type="ECO:0000256" key="7">
    <source>
        <dbReference type="HAMAP-Rule" id="MF_00523"/>
    </source>
</evidence>
<evidence type="ECO:0000256" key="3">
    <source>
        <dbReference type="ARBA" id="ARBA00022679"/>
    </source>
</evidence>
<comment type="catalytic activity">
    <reaction evidence="7">
        <text>a UDP-3-O-[(3R)-3-hydroxyacyl]-alpha-D-glucosamine + a (3R)-hydroxyacyl-[ACP] = a UDP-2-N,3-O-bis[(3R)-3-hydroxyacyl]-alpha-D-glucosamine + holo-[ACP] + H(+)</text>
        <dbReference type="Rhea" id="RHEA:53836"/>
        <dbReference type="Rhea" id="RHEA-COMP:9685"/>
        <dbReference type="Rhea" id="RHEA-COMP:9945"/>
        <dbReference type="ChEBI" id="CHEBI:15378"/>
        <dbReference type="ChEBI" id="CHEBI:64479"/>
        <dbReference type="ChEBI" id="CHEBI:78827"/>
        <dbReference type="ChEBI" id="CHEBI:137740"/>
        <dbReference type="ChEBI" id="CHEBI:137748"/>
        <dbReference type="EC" id="2.3.1.191"/>
    </reaction>
</comment>
<evidence type="ECO:0000256" key="1">
    <source>
        <dbReference type="ARBA" id="ARBA00022516"/>
    </source>
</evidence>
<reference evidence="9 10" key="1">
    <citation type="submission" date="2018-06" db="EMBL/GenBank/DDBJ databases">
        <title>Genomic Encyclopedia of Type Strains, Phase IV (KMG-IV): sequencing the most valuable type-strain genomes for metagenomic binning, comparative biology and taxonomic classification.</title>
        <authorList>
            <person name="Goeker M."/>
        </authorList>
    </citation>
    <scope>NUCLEOTIDE SEQUENCE [LARGE SCALE GENOMIC DNA]</scope>
    <source>
        <strain evidence="9 10">DSM 25532</strain>
    </source>
</reference>
<keyword evidence="1 7" id="KW-0444">Lipid biosynthesis</keyword>
<dbReference type="GO" id="GO:0016020">
    <property type="term" value="C:membrane"/>
    <property type="evidence" value="ECO:0007669"/>
    <property type="project" value="GOC"/>
</dbReference>
<dbReference type="NCBIfam" id="TIGR01853">
    <property type="entry name" value="lipid_A_lpxD"/>
    <property type="match status" value="1"/>
</dbReference>
<dbReference type="InterPro" id="IPR001451">
    <property type="entry name" value="Hexapep"/>
</dbReference>
<dbReference type="Proteomes" id="UP000253426">
    <property type="component" value="Unassembled WGS sequence"/>
</dbReference>
<comment type="similarity">
    <text evidence="7">Belongs to the transferase hexapeptide repeat family. LpxD subfamily.</text>
</comment>
<gene>
    <name evidence="7" type="primary">lpxD</name>
    <name evidence="9" type="ORF">DES53_104272</name>
</gene>
<dbReference type="GO" id="GO:0103118">
    <property type="term" value="F:UDP-3-O-[(3R)-3-hydroxyacyl]-glucosamine N-acyltransferase activity"/>
    <property type="evidence" value="ECO:0007669"/>
    <property type="project" value="UniProtKB-EC"/>
</dbReference>
<evidence type="ECO:0000256" key="4">
    <source>
        <dbReference type="ARBA" id="ARBA00022737"/>
    </source>
</evidence>
<dbReference type="Pfam" id="PF14602">
    <property type="entry name" value="Hexapep_2"/>
    <property type="match status" value="1"/>
</dbReference>
<dbReference type="GO" id="GO:0016410">
    <property type="term" value="F:N-acyltransferase activity"/>
    <property type="evidence" value="ECO:0007669"/>
    <property type="project" value="InterPro"/>
</dbReference>
<keyword evidence="2 7" id="KW-0441">Lipid A biosynthesis</keyword>
<dbReference type="InterPro" id="IPR007691">
    <property type="entry name" value="LpxD"/>
</dbReference>
<dbReference type="InterPro" id="IPR020573">
    <property type="entry name" value="UDP_GlcNAc_AcTrfase_non-rep"/>
</dbReference>
<dbReference type="Gene3D" id="3.40.1390.10">
    <property type="entry name" value="MurE/MurF, N-terminal domain"/>
    <property type="match status" value="1"/>
</dbReference>
<evidence type="ECO:0000256" key="6">
    <source>
        <dbReference type="ARBA" id="ARBA00023315"/>
    </source>
</evidence>
<feature type="active site" description="Proton acceptor" evidence="7">
    <location>
        <position position="252"/>
    </location>
</feature>
<feature type="domain" description="UDP-3-O-[3-hydroxymyristoyl] glucosamine N-acyltransferase non-repeat region" evidence="8">
    <location>
        <begin position="34"/>
        <end position="97"/>
    </location>
</feature>
<protein>
    <recommendedName>
        <fullName evidence="7">UDP-3-O-acylglucosamine N-acyltransferase</fullName>
        <ecNumber evidence="7">2.3.1.191</ecNumber>
    </recommendedName>
</protein>
<dbReference type="UniPathway" id="UPA00973"/>
<comment type="subunit">
    <text evidence="7">Homotrimer.</text>
</comment>
<dbReference type="Gene3D" id="2.160.10.10">
    <property type="entry name" value="Hexapeptide repeat proteins"/>
    <property type="match status" value="1"/>
</dbReference>
<dbReference type="AlphaFoldDB" id="A0A366HMQ9"/>
<organism evidence="9 10">
    <name type="scientific">Roseimicrobium gellanilyticum</name>
    <dbReference type="NCBI Taxonomy" id="748857"/>
    <lineage>
        <taxon>Bacteria</taxon>
        <taxon>Pseudomonadati</taxon>
        <taxon>Verrucomicrobiota</taxon>
        <taxon>Verrucomicrobiia</taxon>
        <taxon>Verrucomicrobiales</taxon>
        <taxon>Verrucomicrobiaceae</taxon>
        <taxon>Roseimicrobium</taxon>
    </lineage>
</organism>
<dbReference type="RefSeq" id="WP_113958855.1">
    <property type="nucleotide sequence ID" value="NZ_QNRR01000004.1"/>
</dbReference>
<dbReference type="Pfam" id="PF04613">
    <property type="entry name" value="LpxD"/>
    <property type="match status" value="1"/>
</dbReference>
<keyword evidence="3 7" id="KW-0808">Transferase</keyword>
<dbReference type="PANTHER" id="PTHR43378:SF2">
    <property type="entry name" value="UDP-3-O-ACYLGLUCOSAMINE N-ACYLTRANSFERASE 1, MITOCHONDRIAL-RELATED"/>
    <property type="match status" value="1"/>
</dbReference>
<comment type="caution">
    <text evidence="9">The sequence shown here is derived from an EMBL/GenBank/DDBJ whole genome shotgun (WGS) entry which is preliminary data.</text>
</comment>
<name>A0A366HMQ9_9BACT</name>
<keyword evidence="6 7" id="KW-0012">Acyltransferase</keyword>
<dbReference type="EMBL" id="QNRR01000004">
    <property type="protein sequence ID" value="RBP44452.1"/>
    <property type="molecule type" value="Genomic_DNA"/>
</dbReference>
<dbReference type="HAMAP" id="MF_00523">
    <property type="entry name" value="LpxD"/>
    <property type="match status" value="1"/>
</dbReference>
<dbReference type="NCBIfam" id="NF002060">
    <property type="entry name" value="PRK00892.1"/>
    <property type="match status" value="1"/>
</dbReference>
<dbReference type="GO" id="GO:0009245">
    <property type="term" value="P:lipid A biosynthetic process"/>
    <property type="evidence" value="ECO:0007669"/>
    <property type="project" value="UniProtKB-UniRule"/>
</dbReference>
<dbReference type="PANTHER" id="PTHR43378">
    <property type="entry name" value="UDP-3-O-ACYLGLUCOSAMINE N-ACYLTRANSFERASE"/>
    <property type="match status" value="1"/>
</dbReference>
<dbReference type="SUPFAM" id="SSF51161">
    <property type="entry name" value="Trimeric LpxA-like enzymes"/>
    <property type="match status" value="1"/>
</dbReference>
<dbReference type="CDD" id="cd03352">
    <property type="entry name" value="LbH_LpxD"/>
    <property type="match status" value="1"/>
</dbReference>
<keyword evidence="10" id="KW-1185">Reference proteome</keyword>
<keyword evidence="5 7" id="KW-0443">Lipid metabolism</keyword>
<comment type="pathway">
    <text evidence="7">Bacterial outer membrane biogenesis; LPS lipid A biosynthesis.</text>
</comment>
<keyword evidence="4 7" id="KW-0677">Repeat</keyword>
<sequence length="353" mass="37266">MSQTSSPPNRFRLSVGDLTQLVHGTSRSEDAKMMVEGFASLGEAQKGDVTFYTDVKHAAALRQTKATVILVPEDWESEQLGVAFIRVVSPTAAFDLVVDRYGRQAPAFKAGIHPTAVISDSVTFNAAKVCIGAHAVIEQGAIIGDGATIGASSYVGHDVTIGKDTKLHAQVTIQDGCVIGDRVILHSGVVIGADGFGYEFEAGRHRKVKQRGIVQVDADVEIGANSTVDRARYGRTWIGAGTKIDNLVQIGHNVVIGRHCILVACVAIAGSVVIADYVVIGAQAGIAGHVTIGPQARLGARCGVTKDLPGGQSYLGFPAVPAEKEKRKLAGVSRLEKLNARVRALEKMLEKLA</sequence>
<accession>A0A366HMQ9</accession>
<comment type="function">
    <text evidence="7">Catalyzes the N-acylation of UDP-3-O-acylglucosamine using 3-hydroxyacyl-ACP as the acyl donor. Is involved in the biosynthesis of lipid A, a phosphorylated glycolipid that anchors the lipopolysaccharide to the outer membrane of the cell.</text>
</comment>
<evidence type="ECO:0000313" key="9">
    <source>
        <dbReference type="EMBL" id="RBP44452.1"/>
    </source>
</evidence>
<dbReference type="OrthoDB" id="9784739at2"/>
<evidence type="ECO:0000313" key="10">
    <source>
        <dbReference type="Proteomes" id="UP000253426"/>
    </source>
</evidence>
<dbReference type="InterPro" id="IPR011004">
    <property type="entry name" value="Trimer_LpxA-like_sf"/>
</dbReference>
<dbReference type="Pfam" id="PF00132">
    <property type="entry name" value="Hexapep"/>
    <property type="match status" value="2"/>
</dbReference>
<evidence type="ECO:0000256" key="2">
    <source>
        <dbReference type="ARBA" id="ARBA00022556"/>
    </source>
</evidence>
<evidence type="ECO:0000259" key="8">
    <source>
        <dbReference type="Pfam" id="PF04613"/>
    </source>
</evidence>